<evidence type="ECO:0000313" key="3">
    <source>
        <dbReference type="Proteomes" id="UP001049176"/>
    </source>
</evidence>
<keyword evidence="3" id="KW-1185">Reference proteome</keyword>
<feature type="compositionally biased region" description="Polar residues" evidence="1">
    <location>
        <begin position="1"/>
        <end position="16"/>
    </location>
</feature>
<dbReference type="GeneID" id="66082699"/>
<comment type="caution">
    <text evidence="2">The sequence shown here is derived from an EMBL/GenBank/DDBJ whole genome shotgun (WGS) entry which is preliminary data.</text>
</comment>
<feature type="compositionally biased region" description="Polar residues" evidence="1">
    <location>
        <begin position="200"/>
        <end position="209"/>
    </location>
</feature>
<gene>
    <name evidence="2" type="ORF">E1B28_013624</name>
</gene>
<proteinExistence type="predicted"/>
<reference evidence="2" key="1">
    <citation type="journal article" date="2021" name="Genome Biol. Evol.">
        <title>The assembled and annotated genome of the fairy-ring fungus Marasmius oreades.</title>
        <authorList>
            <person name="Hiltunen M."/>
            <person name="Ament-Velasquez S.L."/>
            <person name="Johannesson H."/>
        </authorList>
    </citation>
    <scope>NUCLEOTIDE SEQUENCE</scope>
    <source>
        <strain evidence="2">03SP1</strain>
    </source>
</reference>
<sequence length="209" mass="23193">MEYSRKNTLLAHTSSPQIPPALPRYPGPDSGFNGLERVVIDLYNDPLVDNDTLGPNRVCCLACGTRIKSLGMTYAMCRWDGHKAGCKKAQAALKELKKGRRFVPVKPMIRLRPEDLTCSAEEEQTGEGMYSAKMVQWRETYAAELQREALMTQVQPAASSSDPPSRSGESSGPKESLFATRTLPPLPNRPAIPKDVYASATYTHPNYRY</sequence>
<dbReference type="RefSeq" id="XP_043004147.1">
    <property type="nucleotide sequence ID" value="XM_043158792.1"/>
</dbReference>
<organism evidence="2 3">
    <name type="scientific">Marasmius oreades</name>
    <name type="common">fairy-ring Marasmius</name>
    <dbReference type="NCBI Taxonomy" id="181124"/>
    <lineage>
        <taxon>Eukaryota</taxon>
        <taxon>Fungi</taxon>
        <taxon>Dikarya</taxon>
        <taxon>Basidiomycota</taxon>
        <taxon>Agaricomycotina</taxon>
        <taxon>Agaricomycetes</taxon>
        <taxon>Agaricomycetidae</taxon>
        <taxon>Agaricales</taxon>
        <taxon>Marasmiineae</taxon>
        <taxon>Marasmiaceae</taxon>
        <taxon>Marasmius</taxon>
    </lineage>
</organism>
<dbReference type="Proteomes" id="UP001049176">
    <property type="component" value="Chromosome 9"/>
</dbReference>
<accession>A0A9P7UP74</accession>
<evidence type="ECO:0000256" key="1">
    <source>
        <dbReference type="SAM" id="MobiDB-lite"/>
    </source>
</evidence>
<dbReference type="KEGG" id="more:E1B28_013624"/>
<feature type="compositionally biased region" description="Low complexity" evidence="1">
    <location>
        <begin position="156"/>
        <end position="176"/>
    </location>
</feature>
<dbReference type="EMBL" id="CM032189">
    <property type="protein sequence ID" value="KAG7087676.1"/>
    <property type="molecule type" value="Genomic_DNA"/>
</dbReference>
<evidence type="ECO:0000313" key="2">
    <source>
        <dbReference type="EMBL" id="KAG7087676.1"/>
    </source>
</evidence>
<name>A0A9P7UP74_9AGAR</name>
<feature type="region of interest" description="Disordered" evidence="1">
    <location>
        <begin position="1"/>
        <end position="23"/>
    </location>
</feature>
<feature type="region of interest" description="Disordered" evidence="1">
    <location>
        <begin position="152"/>
        <end position="209"/>
    </location>
</feature>
<protein>
    <submittedName>
        <fullName evidence="2">Uncharacterized protein</fullName>
    </submittedName>
</protein>
<dbReference type="OrthoDB" id="3066737at2759"/>
<dbReference type="AlphaFoldDB" id="A0A9P7UP74"/>